<dbReference type="NCBIfam" id="TIGR03942">
    <property type="entry name" value="sulfatase_rSAM"/>
    <property type="match status" value="1"/>
</dbReference>
<dbReference type="GO" id="GO:0046872">
    <property type="term" value="F:metal ion binding"/>
    <property type="evidence" value="ECO:0007669"/>
    <property type="project" value="UniProtKB-KW"/>
</dbReference>
<proteinExistence type="inferred from homology"/>
<comment type="similarity">
    <text evidence="6">Belongs to the radical SAM superfamily. Anaerobic sulfatase-maturating enzyme family.</text>
</comment>
<evidence type="ECO:0000256" key="5">
    <source>
        <dbReference type="ARBA" id="ARBA00023014"/>
    </source>
</evidence>
<dbReference type="SUPFAM" id="SSF102114">
    <property type="entry name" value="Radical SAM enzymes"/>
    <property type="match status" value="1"/>
</dbReference>
<dbReference type="PROSITE" id="PS51918">
    <property type="entry name" value="RADICAL_SAM"/>
    <property type="match status" value="1"/>
</dbReference>
<dbReference type="InterPro" id="IPR058240">
    <property type="entry name" value="rSAM_sf"/>
</dbReference>
<dbReference type="Proteomes" id="UP000886780">
    <property type="component" value="Unassembled WGS sequence"/>
</dbReference>
<keyword evidence="3" id="KW-0479">Metal-binding</keyword>
<dbReference type="CDD" id="cd01335">
    <property type="entry name" value="Radical_SAM"/>
    <property type="match status" value="1"/>
</dbReference>
<dbReference type="InterPro" id="IPR034485">
    <property type="entry name" value="Anaerobic_Cys-type_sulfatase-m"/>
</dbReference>
<dbReference type="InterPro" id="IPR023867">
    <property type="entry name" value="Sulphatase_maturase_rSAM"/>
</dbReference>
<dbReference type="GO" id="GO:0016491">
    <property type="term" value="F:oxidoreductase activity"/>
    <property type="evidence" value="ECO:0007669"/>
    <property type="project" value="InterPro"/>
</dbReference>
<organism evidence="8 9">
    <name type="scientific">Candidatus Lachnoclostridium stercoripullorum</name>
    <dbReference type="NCBI Taxonomy" id="2838635"/>
    <lineage>
        <taxon>Bacteria</taxon>
        <taxon>Bacillati</taxon>
        <taxon>Bacillota</taxon>
        <taxon>Clostridia</taxon>
        <taxon>Lachnospirales</taxon>
        <taxon>Lachnospiraceae</taxon>
    </lineage>
</organism>
<keyword evidence="4" id="KW-0408">Iron</keyword>
<name>A0A9D2AX16_9FIRM</name>
<evidence type="ECO:0000256" key="6">
    <source>
        <dbReference type="ARBA" id="ARBA00023601"/>
    </source>
</evidence>
<sequence length="367" mass="42661">MRPLQMLIKPASANCNLNCRYCFYCDEGKNRENFSYGFMSEETLEVLVRKAFEYADGFCGFAFQGGEPTLAGLPFFQRLIDLQKKYNRNHIRVDNSIQTNGCGLSEEWAEFFAREKFLVGLSLDGIKSTHDAYRVNRKGEGSFGEVMRTAEMFGRLGVEYNILTVVNGKTGLRAAKIYDFYKKNHFQYLQFIACLDPIGAEPGKQPYSLTPEVYGRFLMELFDRWYDDVQRGEQPYIRQFENVVGVLAGCEPESCEQRGICSVQNVIEADGSVYPCDFYALDEYRLGNVHEDNFFYLQSNPVTERFIRESAESLEECRDCRYFGICRGGCRRNRMDLGDGRRRNYFCQAYRMFYEYSLERFLRLAGR</sequence>
<evidence type="ECO:0000256" key="1">
    <source>
        <dbReference type="ARBA" id="ARBA00001966"/>
    </source>
</evidence>
<reference evidence="8" key="1">
    <citation type="journal article" date="2021" name="PeerJ">
        <title>Extensive microbial diversity within the chicken gut microbiome revealed by metagenomics and culture.</title>
        <authorList>
            <person name="Gilroy R."/>
            <person name="Ravi A."/>
            <person name="Getino M."/>
            <person name="Pursley I."/>
            <person name="Horton D.L."/>
            <person name="Alikhan N.F."/>
            <person name="Baker D."/>
            <person name="Gharbi K."/>
            <person name="Hall N."/>
            <person name="Watson M."/>
            <person name="Adriaenssens E.M."/>
            <person name="Foster-Nyarko E."/>
            <person name="Jarju S."/>
            <person name="Secka A."/>
            <person name="Antonio M."/>
            <person name="Oren A."/>
            <person name="Chaudhuri R.R."/>
            <person name="La Ragione R."/>
            <person name="Hildebrand F."/>
            <person name="Pallen M.J."/>
        </authorList>
    </citation>
    <scope>NUCLEOTIDE SEQUENCE</scope>
    <source>
        <strain evidence="8">ChiGjej4B4-12881</strain>
    </source>
</reference>
<dbReference type="EMBL" id="DXEU01000207">
    <property type="protein sequence ID" value="HIX53362.1"/>
    <property type="molecule type" value="Genomic_DNA"/>
</dbReference>
<evidence type="ECO:0000256" key="3">
    <source>
        <dbReference type="ARBA" id="ARBA00022723"/>
    </source>
</evidence>
<keyword evidence="5" id="KW-0411">Iron-sulfur</keyword>
<comment type="caution">
    <text evidence="8">The sequence shown here is derived from an EMBL/GenBank/DDBJ whole genome shotgun (WGS) entry which is preliminary data.</text>
</comment>
<dbReference type="SFLD" id="SFLDG01386">
    <property type="entry name" value="main_SPASM_domain-containing"/>
    <property type="match status" value="1"/>
</dbReference>
<protein>
    <submittedName>
        <fullName evidence="8">Anaerobic sulfatase maturase</fullName>
    </submittedName>
</protein>
<dbReference type="SFLD" id="SFLDF00289">
    <property type="entry name" value="anaerobic_Cys-type_sulfatase-m"/>
    <property type="match status" value="1"/>
</dbReference>
<dbReference type="InterPro" id="IPR007197">
    <property type="entry name" value="rSAM"/>
</dbReference>
<dbReference type="InterPro" id="IPR023885">
    <property type="entry name" value="4Fe4S-binding_SPASM_dom"/>
</dbReference>
<reference evidence="8" key="2">
    <citation type="submission" date="2021-04" db="EMBL/GenBank/DDBJ databases">
        <authorList>
            <person name="Gilroy R."/>
        </authorList>
    </citation>
    <scope>NUCLEOTIDE SEQUENCE</scope>
    <source>
        <strain evidence="8">ChiGjej4B4-12881</strain>
    </source>
</reference>
<dbReference type="NCBIfam" id="NF010321">
    <property type="entry name" value="PRK13758.1"/>
    <property type="match status" value="1"/>
</dbReference>
<dbReference type="PANTHER" id="PTHR43273:SF3">
    <property type="entry name" value="ANAEROBIC SULFATASE-MATURATING ENZYME HOMOLOG ASLB-RELATED"/>
    <property type="match status" value="1"/>
</dbReference>
<dbReference type="InterPro" id="IPR013785">
    <property type="entry name" value="Aldolase_TIM"/>
</dbReference>
<keyword evidence="2" id="KW-0949">S-adenosyl-L-methionine</keyword>
<evidence type="ECO:0000313" key="9">
    <source>
        <dbReference type="Proteomes" id="UP000886780"/>
    </source>
</evidence>
<dbReference type="SFLD" id="SFLDS00029">
    <property type="entry name" value="Radical_SAM"/>
    <property type="match status" value="1"/>
</dbReference>
<dbReference type="SFLD" id="SFLDG01384">
    <property type="entry name" value="thioether_bond_formation_requi"/>
    <property type="match status" value="1"/>
</dbReference>
<feature type="domain" description="Radical SAM core" evidence="7">
    <location>
        <begin position="1"/>
        <end position="227"/>
    </location>
</feature>
<dbReference type="Pfam" id="PF13186">
    <property type="entry name" value="SPASM"/>
    <property type="match status" value="1"/>
</dbReference>
<evidence type="ECO:0000313" key="8">
    <source>
        <dbReference type="EMBL" id="HIX53362.1"/>
    </source>
</evidence>
<accession>A0A9D2AX16</accession>
<dbReference type="NCBIfam" id="TIGR04085">
    <property type="entry name" value="rSAM_more_4Fe4S"/>
    <property type="match status" value="1"/>
</dbReference>
<dbReference type="PANTHER" id="PTHR43273">
    <property type="entry name" value="ANAEROBIC SULFATASE-MATURATING ENZYME HOMOLOG ASLB-RELATED"/>
    <property type="match status" value="1"/>
</dbReference>
<dbReference type="AlphaFoldDB" id="A0A9D2AX16"/>
<gene>
    <name evidence="8" type="ORF">IAA28_11245</name>
</gene>
<dbReference type="Gene3D" id="3.20.20.70">
    <property type="entry name" value="Aldolase class I"/>
    <property type="match status" value="1"/>
</dbReference>
<dbReference type="SFLD" id="SFLDG01067">
    <property type="entry name" value="SPASM/twitch_domain_containing"/>
    <property type="match status" value="1"/>
</dbReference>
<comment type="cofactor">
    <cofactor evidence="1">
        <name>[4Fe-4S] cluster</name>
        <dbReference type="ChEBI" id="CHEBI:49883"/>
    </cofactor>
</comment>
<dbReference type="SFLD" id="SFLDG01072">
    <property type="entry name" value="dehydrogenase_like"/>
    <property type="match status" value="1"/>
</dbReference>
<dbReference type="GO" id="GO:0051536">
    <property type="term" value="F:iron-sulfur cluster binding"/>
    <property type="evidence" value="ECO:0007669"/>
    <property type="project" value="UniProtKB-KW"/>
</dbReference>
<evidence type="ECO:0000259" key="7">
    <source>
        <dbReference type="PROSITE" id="PS51918"/>
    </source>
</evidence>
<evidence type="ECO:0000256" key="4">
    <source>
        <dbReference type="ARBA" id="ARBA00023004"/>
    </source>
</evidence>
<dbReference type="Pfam" id="PF04055">
    <property type="entry name" value="Radical_SAM"/>
    <property type="match status" value="1"/>
</dbReference>
<evidence type="ECO:0000256" key="2">
    <source>
        <dbReference type="ARBA" id="ARBA00022691"/>
    </source>
</evidence>